<feature type="region of interest" description="Disordered" evidence="4">
    <location>
        <begin position="246"/>
        <end position="271"/>
    </location>
</feature>
<keyword evidence="7" id="KW-1185">Reference proteome</keyword>
<dbReference type="PROSITE" id="PS50294">
    <property type="entry name" value="WD_REPEATS_REGION"/>
    <property type="match status" value="2"/>
</dbReference>
<evidence type="ECO:0000256" key="5">
    <source>
        <dbReference type="SAM" id="Phobius"/>
    </source>
</evidence>
<evidence type="ECO:0000313" key="6">
    <source>
        <dbReference type="EMBL" id="KAK9071323.1"/>
    </source>
</evidence>
<dbReference type="InterPro" id="IPR019775">
    <property type="entry name" value="WD40_repeat_CS"/>
</dbReference>
<accession>A0AAP0H1H7</accession>
<dbReference type="PROSITE" id="PS50082">
    <property type="entry name" value="WD_REPEATS_2"/>
    <property type="match status" value="3"/>
</dbReference>
<gene>
    <name evidence="6" type="ORF">SSX86_009891</name>
</gene>
<feature type="compositionally biased region" description="Polar residues" evidence="4">
    <location>
        <begin position="246"/>
        <end position="265"/>
    </location>
</feature>
<keyword evidence="5" id="KW-1133">Transmembrane helix</keyword>
<dbReference type="PANTHER" id="PTHR19854">
    <property type="entry name" value="TRANSDUCIN BETA-LIKE 3"/>
    <property type="match status" value="1"/>
</dbReference>
<dbReference type="Pfam" id="PF00400">
    <property type="entry name" value="WD40"/>
    <property type="match status" value="2"/>
</dbReference>
<dbReference type="AlphaFoldDB" id="A0AAP0H1H7"/>
<dbReference type="InterPro" id="IPR036322">
    <property type="entry name" value="WD40_repeat_dom_sf"/>
</dbReference>
<evidence type="ECO:0000256" key="2">
    <source>
        <dbReference type="ARBA" id="ARBA00022737"/>
    </source>
</evidence>
<dbReference type="Gene3D" id="2.130.10.10">
    <property type="entry name" value="YVTN repeat-like/Quinoprotein amine dehydrogenase"/>
    <property type="match status" value="2"/>
</dbReference>
<dbReference type="InterPro" id="IPR001680">
    <property type="entry name" value="WD40_rpt"/>
</dbReference>
<feature type="repeat" description="WD" evidence="3">
    <location>
        <begin position="448"/>
        <end position="481"/>
    </location>
</feature>
<name>A0AAP0H1H7_9ASTR</name>
<evidence type="ECO:0008006" key="8">
    <source>
        <dbReference type="Google" id="ProtNLM"/>
    </source>
</evidence>
<keyword evidence="1 3" id="KW-0853">WD repeat</keyword>
<feature type="repeat" description="WD" evidence="3">
    <location>
        <begin position="161"/>
        <end position="204"/>
    </location>
</feature>
<keyword evidence="5" id="KW-0812">Transmembrane</keyword>
<protein>
    <recommendedName>
        <fullName evidence="8">Protein DECREASED SIZE EXCLUSION LIMIT 1</fullName>
    </recommendedName>
</protein>
<keyword evidence="5" id="KW-0472">Membrane</keyword>
<dbReference type="PROSITE" id="PS00678">
    <property type="entry name" value="WD_REPEATS_1"/>
    <property type="match status" value="1"/>
</dbReference>
<dbReference type="InterPro" id="IPR015943">
    <property type="entry name" value="WD40/YVTN_repeat-like_dom_sf"/>
</dbReference>
<evidence type="ECO:0000256" key="3">
    <source>
        <dbReference type="PROSITE-ProRule" id="PRU00221"/>
    </source>
</evidence>
<dbReference type="InterPro" id="IPR020472">
    <property type="entry name" value="WD40_PAC1"/>
</dbReference>
<dbReference type="EMBL" id="JBCNJP010000011">
    <property type="protein sequence ID" value="KAK9071323.1"/>
    <property type="molecule type" value="Genomic_DNA"/>
</dbReference>
<dbReference type="PRINTS" id="PR00320">
    <property type="entry name" value="GPROTEINBRPT"/>
</dbReference>
<sequence>MRMIAMMVAGDEGDGGCGDRRWWWFAGCERRRRKGGGVGLWWWRRSVGRKRGGVVNPFVSSTCLFCYPTVIYIIVVGGVRLVSMIKIVPTRCLMYCLNDIIVTRMSKRPPPDPVAVLRGHRASVMDVCFHPSQNLVFSGSSDGELRIWDSVQHRTISSAWVHSAAHGIISVSTSPSIGNNKVISQGKDGTVRCWDIEHGELSRTPSVSIDANFYHFCKLSLVKRPSADTKNAEKQTPHHMKEVIEVSSQEISQGTQDEAENSNISENDDCQEGRPYVAMAGAEGSDVEIWDLNAAERIARLPHSSGTSTNDFTKGKGMCMAVQAFLPSESQGFLHVLAGYEDGTMGWWDLRNPGVPLTSVRFHSEPVLSLSIDGMFNGGVSGGADDKIIMFTLDHSLGSCVVKKEISLERHGIAGTSIRTDGKIFGTAGWDHRIRIYNFKKGNPLAILKYHRSTCNAISFAPDCKQMASASEDTTVALWELYPPRSSA</sequence>
<dbReference type="PANTHER" id="PTHR19854:SF1">
    <property type="entry name" value="GUANINE NUCLEOTIDE-BINDING PROTEIN SUBUNIT BETA-LIKE PROTEIN 1"/>
    <property type="match status" value="1"/>
</dbReference>
<organism evidence="6 7">
    <name type="scientific">Deinandra increscens subsp. villosa</name>
    <dbReference type="NCBI Taxonomy" id="3103831"/>
    <lineage>
        <taxon>Eukaryota</taxon>
        <taxon>Viridiplantae</taxon>
        <taxon>Streptophyta</taxon>
        <taxon>Embryophyta</taxon>
        <taxon>Tracheophyta</taxon>
        <taxon>Spermatophyta</taxon>
        <taxon>Magnoliopsida</taxon>
        <taxon>eudicotyledons</taxon>
        <taxon>Gunneridae</taxon>
        <taxon>Pentapetalae</taxon>
        <taxon>asterids</taxon>
        <taxon>campanulids</taxon>
        <taxon>Asterales</taxon>
        <taxon>Asteraceae</taxon>
        <taxon>Asteroideae</taxon>
        <taxon>Heliantheae alliance</taxon>
        <taxon>Madieae</taxon>
        <taxon>Madiinae</taxon>
        <taxon>Deinandra</taxon>
    </lineage>
</organism>
<dbReference type="SMART" id="SM00320">
    <property type="entry name" value="WD40"/>
    <property type="match status" value="5"/>
</dbReference>
<feature type="transmembrane region" description="Helical" evidence="5">
    <location>
        <begin position="54"/>
        <end position="75"/>
    </location>
</feature>
<reference evidence="6 7" key="1">
    <citation type="submission" date="2024-04" db="EMBL/GenBank/DDBJ databases">
        <title>The reference genome of an endangered Asteraceae, Deinandra increscens subsp. villosa, native to the Central Coast of California.</title>
        <authorList>
            <person name="Guilliams M."/>
            <person name="Hasenstab-Lehman K."/>
            <person name="Meyer R."/>
            <person name="Mcevoy S."/>
        </authorList>
    </citation>
    <scope>NUCLEOTIDE SEQUENCE [LARGE SCALE GENOMIC DNA]</scope>
    <source>
        <tissue evidence="6">Leaf</tissue>
    </source>
</reference>
<evidence type="ECO:0000313" key="7">
    <source>
        <dbReference type="Proteomes" id="UP001408789"/>
    </source>
</evidence>
<dbReference type="SUPFAM" id="SSF50978">
    <property type="entry name" value="WD40 repeat-like"/>
    <property type="match status" value="1"/>
</dbReference>
<proteinExistence type="predicted"/>
<dbReference type="Proteomes" id="UP001408789">
    <property type="component" value="Unassembled WGS sequence"/>
</dbReference>
<evidence type="ECO:0000256" key="4">
    <source>
        <dbReference type="SAM" id="MobiDB-lite"/>
    </source>
</evidence>
<comment type="caution">
    <text evidence="6">The sequence shown here is derived from an EMBL/GenBank/DDBJ whole genome shotgun (WGS) entry which is preliminary data.</text>
</comment>
<feature type="repeat" description="WD" evidence="3">
    <location>
        <begin position="117"/>
        <end position="158"/>
    </location>
</feature>
<evidence type="ECO:0000256" key="1">
    <source>
        <dbReference type="ARBA" id="ARBA00022574"/>
    </source>
</evidence>
<keyword evidence="2" id="KW-0677">Repeat</keyword>